<feature type="transmembrane region" description="Helical" evidence="1">
    <location>
        <begin position="120"/>
        <end position="141"/>
    </location>
</feature>
<dbReference type="InterPro" id="IPR021762">
    <property type="entry name" value="DUF3325"/>
</dbReference>
<dbReference type="Pfam" id="PF11804">
    <property type="entry name" value="DUF3325"/>
    <property type="match status" value="1"/>
</dbReference>
<gene>
    <name evidence="2" type="ORF">AF80_07280</name>
</gene>
<comment type="caution">
    <text evidence="2">The sequence shown here is derived from an EMBL/GenBank/DDBJ whole genome shotgun (WGS) entry which is preliminary data.</text>
</comment>
<evidence type="ECO:0008006" key="4">
    <source>
        <dbReference type="Google" id="ProtNLM"/>
    </source>
</evidence>
<dbReference type="AlphaFoldDB" id="A0A0G9KRY1"/>
<name>A0A0G9KRY1_9BACT</name>
<dbReference type="RefSeq" id="WP_046998424.1">
    <property type="nucleotide sequence ID" value="NZ_JAIW01000050.1"/>
</dbReference>
<dbReference type="PATRIC" id="fig|1447263.3.peg.1423"/>
<feature type="transmembrane region" description="Helical" evidence="1">
    <location>
        <begin position="6"/>
        <end position="25"/>
    </location>
</feature>
<proteinExistence type="predicted"/>
<keyword evidence="1" id="KW-0812">Transmembrane</keyword>
<organism evidence="2 3">
    <name type="scientific">Aliarcobacter butzleri L355</name>
    <dbReference type="NCBI Taxonomy" id="1447263"/>
    <lineage>
        <taxon>Bacteria</taxon>
        <taxon>Pseudomonadati</taxon>
        <taxon>Campylobacterota</taxon>
        <taxon>Epsilonproteobacteria</taxon>
        <taxon>Campylobacterales</taxon>
        <taxon>Arcobacteraceae</taxon>
        <taxon>Aliarcobacter</taxon>
    </lineage>
</organism>
<evidence type="ECO:0000313" key="3">
    <source>
        <dbReference type="Proteomes" id="UP000035154"/>
    </source>
</evidence>
<evidence type="ECO:0000256" key="1">
    <source>
        <dbReference type="SAM" id="Phobius"/>
    </source>
</evidence>
<dbReference type="Proteomes" id="UP000035154">
    <property type="component" value="Unassembled WGS sequence"/>
</dbReference>
<protein>
    <recommendedName>
        <fullName evidence="4">DUF3325 domain-containing protein</fullName>
    </recommendedName>
</protein>
<reference evidence="2 3" key="1">
    <citation type="submission" date="2014-01" db="EMBL/GenBank/DDBJ databases">
        <title>Development of a Comparative Genomic Fingerprinting Assay for High Resolution Genotyping of Arcobacter butzleri.</title>
        <authorList>
            <person name="Webb A.L."/>
            <person name="Inglis G.D."/>
            <person name="Kruczkiewicz P."/>
            <person name="Selinger L.B."/>
            <person name="Taboada E.N."/>
        </authorList>
    </citation>
    <scope>NUCLEOTIDE SEQUENCE [LARGE SCALE GENOMIC DNA]</scope>
    <source>
        <strain evidence="2 3">L355</strain>
    </source>
</reference>
<dbReference type="EMBL" id="JAIW01000050">
    <property type="protein sequence ID" value="KLE09201.1"/>
    <property type="molecule type" value="Genomic_DNA"/>
</dbReference>
<accession>A0A0G9KRY1</accession>
<keyword evidence="1" id="KW-0472">Membrane</keyword>
<feature type="transmembrane region" description="Helical" evidence="1">
    <location>
        <begin position="46"/>
        <end position="67"/>
    </location>
</feature>
<evidence type="ECO:0000313" key="2">
    <source>
        <dbReference type="EMBL" id="KLE09201.1"/>
    </source>
</evidence>
<feature type="transmembrane region" description="Helical" evidence="1">
    <location>
        <begin position="73"/>
        <end position="93"/>
    </location>
</feature>
<sequence>MMPNVSIFGYLFVIILAIIGFLFLAMGSKKESLVLLNREISNKERILFKSFGWSFLVVTFFICVYLWTFSYGMFLYFGVLILASLLVIVFIGFKAYKKEKNNFENISSKEQNENLEKFDFVKIVGILALVLLPLGVAYSLFTLPKHPLVSENAIKDKIGEFEFVLAEHISGKGFITPQGMPMQTFHLRFCESCDLKIKYAYLRVNKPRNLSNLGIVFDSPYWDRTSTIQLNNLNDKSELWLTVLNSNGEVYQKSWNIKENFPKTLEWLEKYKMENIK</sequence>
<keyword evidence="1" id="KW-1133">Transmembrane helix</keyword>